<name>A0ABU6P664_9BACI</name>
<sequence length="234" mass="26875">MNKRKSMKKGHDTMNLWENREKAIQALNQELYKENQIIHSLFELFDNVIESYTLDTPFLRVTGIISIKIRSLCHGMLSLALDGHAQESGALFRTVIEAYESLVYLRKDPSRVNRFLEDKKPQAGDIAKAIQGQFKEVRAYLNNHASHFGFKSDSVMYFLKVTHDGDVTLKEPSFNSGVFRGNLGTLSVFMINTLFESIACLHQNDIDVSRWSKKLELLYKQVQIVFVNEVPNEL</sequence>
<proteinExistence type="predicted"/>
<gene>
    <name evidence="1" type="ORF">P9485_02820</name>
</gene>
<protein>
    <recommendedName>
        <fullName evidence="3">HEPN AbiU2-like domain-containing protein</fullName>
    </recommendedName>
</protein>
<reference evidence="1 2" key="1">
    <citation type="submission" date="2023-03" db="EMBL/GenBank/DDBJ databases">
        <title>Bacillus Genome Sequencing.</title>
        <authorList>
            <person name="Dunlap C."/>
        </authorList>
    </citation>
    <scope>NUCLEOTIDE SEQUENCE [LARGE SCALE GENOMIC DNA]</scope>
    <source>
        <strain evidence="1 2">NRS-319</strain>
    </source>
</reference>
<dbReference type="EMBL" id="JARTIK010000001">
    <property type="protein sequence ID" value="MED4676794.1"/>
    <property type="molecule type" value="Genomic_DNA"/>
</dbReference>
<organism evidence="1 2">
    <name type="scientific">Bacillus nitratireducens</name>
    <dbReference type="NCBI Taxonomy" id="2026193"/>
    <lineage>
        <taxon>Bacteria</taxon>
        <taxon>Bacillati</taxon>
        <taxon>Bacillota</taxon>
        <taxon>Bacilli</taxon>
        <taxon>Bacillales</taxon>
        <taxon>Bacillaceae</taxon>
        <taxon>Bacillus</taxon>
        <taxon>Bacillus cereus group</taxon>
    </lineage>
</organism>
<keyword evidence="2" id="KW-1185">Reference proteome</keyword>
<dbReference type="RefSeq" id="WP_328070955.1">
    <property type="nucleotide sequence ID" value="NZ_JARTIK010000001.1"/>
</dbReference>
<accession>A0ABU6P664</accession>
<comment type="caution">
    <text evidence="1">The sequence shown here is derived from an EMBL/GenBank/DDBJ whole genome shotgun (WGS) entry which is preliminary data.</text>
</comment>
<evidence type="ECO:0000313" key="1">
    <source>
        <dbReference type="EMBL" id="MED4676794.1"/>
    </source>
</evidence>
<evidence type="ECO:0000313" key="2">
    <source>
        <dbReference type="Proteomes" id="UP001336122"/>
    </source>
</evidence>
<dbReference type="Proteomes" id="UP001336122">
    <property type="component" value="Unassembled WGS sequence"/>
</dbReference>
<evidence type="ECO:0008006" key="3">
    <source>
        <dbReference type="Google" id="ProtNLM"/>
    </source>
</evidence>